<protein>
    <recommendedName>
        <fullName evidence="4">Mini-circle protein</fullName>
    </recommendedName>
</protein>
<evidence type="ECO:0000313" key="1">
    <source>
        <dbReference type="EMBL" id="GES34193.1"/>
    </source>
</evidence>
<name>A0A5J4LSM6_9ACTN</name>
<dbReference type="InterPro" id="IPR034660">
    <property type="entry name" value="DinB/YfiT-like"/>
</dbReference>
<evidence type="ECO:0000313" key="3">
    <source>
        <dbReference type="Proteomes" id="UP000325598"/>
    </source>
</evidence>
<dbReference type="EMBL" id="BLAG01000034">
    <property type="protein sequence ID" value="GES34680.1"/>
    <property type="molecule type" value="Genomic_DNA"/>
</dbReference>
<gene>
    <name evidence="1" type="ORF">San01_66810</name>
    <name evidence="2" type="ORF">San01_71680</name>
</gene>
<dbReference type="SUPFAM" id="SSF109854">
    <property type="entry name" value="DinB/YfiT-like putative metalloenzymes"/>
    <property type="match status" value="1"/>
</dbReference>
<evidence type="ECO:0008006" key="4">
    <source>
        <dbReference type="Google" id="ProtNLM"/>
    </source>
</evidence>
<dbReference type="Proteomes" id="UP000325598">
    <property type="component" value="Unassembled WGS sequence"/>
</dbReference>
<evidence type="ECO:0000313" key="2">
    <source>
        <dbReference type="EMBL" id="GES34680.1"/>
    </source>
</evidence>
<comment type="caution">
    <text evidence="2">The sequence shown here is derived from an EMBL/GenBank/DDBJ whole genome shotgun (WGS) entry which is preliminary data.</text>
</comment>
<sequence length="194" mass="21998">MAHGRARKTPWRVRRGTARLPLMTWIAPSVERRELPTTAGEREMLQGWLDFHRDTLLAKCAGLTPDQLVEASAPPSALTLLGLVRHMAEVERVWFRTRFLGQRIADLYFSEDDPDADFHGADPAGAERDLAVFRAEIEVCDKAVADRGLDETFTPRPGRTLNLRWIYVHMIEEYARHNGHADLLRERIDGATGS</sequence>
<keyword evidence="3" id="KW-1185">Reference proteome</keyword>
<reference evidence="2 3" key="1">
    <citation type="submission" date="2019-10" db="EMBL/GenBank/DDBJ databases">
        <title>Whole genome shotgun sequence of Streptomyces angustmyceticus NBRC 3934.</title>
        <authorList>
            <person name="Hosoyama A."/>
            <person name="Ichikawa N."/>
            <person name="Kimura A."/>
            <person name="Kitahashi Y."/>
            <person name="Komaki H."/>
            <person name="Uohara A."/>
        </authorList>
    </citation>
    <scope>NUCLEOTIDE SEQUENCE [LARGE SCALE GENOMIC DNA]</scope>
    <source>
        <strain evidence="2 3">NBRC 3934</strain>
    </source>
</reference>
<dbReference type="Gene3D" id="1.20.120.450">
    <property type="entry name" value="dinb family like domain"/>
    <property type="match status" value="1"/>
</dbReference>
<dbReference type="Pfam" id="PF04978">
    <property type="entry name" value="MST"/>
    <property type="match status" value="1"/>
</dbReference>
<dbReference type="AlphaFoldDB" id="A0A5J4LSM6"/>
<accession>A0A5J4LSM6</accession>
<proteinExistence type="predicted"/>
<dbReference type="EMBL" id="BLAG01000026">
    <property type="protein sequence ID" value="GES34193.1"/>
    <property type="molecule type" value="Genomic_DNA"/>
</dbReference>
<organism evidence="2 3">
    <name type="scientific">Streptomyces angustmyceticus</name>
    <dbReference type="NCBI Taxonomy" id="285578"/>
    <lineage>
        <taxon>Bacteria</taxon>
        <taxon>Bacillati</taxon>
        <taxon>Actinomycetota</taxon>
        <taxon>Actinomycetes</taxon>
        <taxon>Kitasatosporales</taxon>
        <taxon>Streptomycetaceae</taxon>
        <taxon>Streptomyces</taxon>
    </lineage>
</organism>
<dbReference type="InterPro" id="IPR007061">
    <property type="entry name" value="MST-like"/>
</dbReference>